<dbReference type="InterPro" id="IPR003148">
    <property type="entry name" value="RCK_N"/>
</dbReference>
<organism evidence="10 11">
    <name type="scientific">Candidatus Kerfeldbacteria bacterium CG15_BIG_FIL_POST_REV_8_21_14_020_45_12</name>
    <dbReference type="NCBI Taxonomy" id="2014247"/>
    <lineage>
        <taxon>Bacteria</taxon>
        <taxon>Candidatus Kerfeldiibacteriota</taxon>
    </lineage>
</organism>
<comment type="caution">
    <text evidence="10">The sequence shown here is derived from an EMBL/GenBank/DDBJ whole genome shotgun (WGS) entry which is preliminary data.</text>
</comment>
<feature type="transmembrane region" description="Helical" evidence="7">
    <location>
        <begin position="295"/>
        <end position="321"/>
    </location>
</feature>
<dbReference type="Pfam" id="PF00999">
    <property type="entry name" value="Na_H_Exchanger"/>
    <property type="match status" value="1"/>
</dbReference>
<keyword evidence="5 7" id="KW-1133">Transmembrane helix</keyword>
<reference evidence="10 11" key="1">
    <citation type="submission" date="2017-09" db="EMBL/GenBank/DDBJ databases">
        <title>Depth-based differentiation of microbial function through sediment-hosted aquifers and enrichment of novel symbionts in the deep terrestrial subsurface.</title>
        <authorList>
            <person name="Probst A.J."/>
            <person name="Ladd B."/>
            <person name="Jarett J.K."/>
            <person name="Geller-Mcgrath D.E."/>
            <person name="Sieber C.M."/>
            <person name="Emerson J.B."/>
            <person name="Anantharaman K."/>
            <person name="Thomas B.C."/>
            <person name="Malmstrom R."/>
            <person name="Stieglmeier M."/>
            <person name="Klingl A."/>
            <person name="Woyke T."/>
            <person name="Ryan C.M."/>
            <person name="Banfield J.F."/>
        </authorList>
    </citation>
    <scope>NUCLEOTIDE SEQUENCE [LARGE SCALE GENOMIC DNA]</scope>
    <source>
        <strain evidence="10">CG15_BIG_FIL_POST_REV_8_21_14_020_45_12</strain>
    </source>
</reference>
<dbReference type="InterPro" id="IPR038770">
    <property type="entry name" value="Na+/solute_symporter_sf"/>
</dbReference>
<feature type="transmembrane region" description="Helical" evidence="7">
    <location>
        <begin position="185"/>
        <end position="208"/>
    </location>
</feature>
<dbReference type="GO" id="GO:0016020">
    <property type="term" value="C:membrane"/>
    <property type="evidence" value="ECO:0007669"/>
    <property type="project" value="UniProtKB-SubCell"/>
</dbReference>
<dbReference type="Gene3D" id="3.40.50.720">
    <property type="entry name" value="NAD(P)-binding Rossmann-like Domain"/>
    <property type="match status" value="1"/>
</dbReference>
<feature type="domain" description="Cation/H+ exchanger transmembrane" evidence="8">
    <location>
        <begin position="22"/>
        <end position="374"/>
    </location>
</feature>
<evidence type="ECO:0000256" key="4">
    <source>
        <dbReference type="ARBA" id="ARBA00022692"/>
    </source>
</evidence>
<evidence type="ECO:0000256" key="1">
    <source>
        <dbReference type="ARBA" id="ARBA00004141"/>
    </source>
</evidence>
<evidence type="ECO:0000259" key="9">
    <source>
        <dbReference type="Pfam" id="PF02254"/>
    </source>
</evidence>
<feature type="transmembrane region" description="Helical" evidence="7">
    <location>
        <begin position="151"/>
        <end position="173"/>
    </location>
</feature>
<name>A0A2M7H4H2_9BACT</name>
<sequence>MDAIFFESIFFEVSAVLVVGTVFAAVAVFMRQPTIPAYILAGVVIGPAVLNILHNADLLNALAEFGIAFLLFLVGIELDLRKLMKTGRVSIVLGFVQMGFSVGFGYVLIRMLGFHSSEAAFLALALGFSSTIVAVKILGERKEIHTMYAQIVIGLLLTQDFIAILLLILLNVFGGSGIESSLGTAIGVAFVKGAVIVLAAIIASRYVLGPLFKYFARSDELLFLGSICWCLIFAATAHVLGFSIELGAIAAGLSLSFQPYSVAIGNRIKSLRDFFLPFFFAVLGGQLVFSGTESVFMPTLVLSTLVLVIMPVIVIGALMYFGYRARTSFQAGMAIGQVSEFSFIVMSLGFSAGIISRDIVALVALIGLVTMTLSSYMMKYSEHLYVYIRPILKRFERSTVRLQDDTEGERLKGHAIIFGYSTMGSKVQQLFVRMGLPTLVVDNNPDVIDQLQRKKIPELYGNLNDTDILAEANISQAKYVVTTVPSTNVVRGLLEWVQKNNLTCTVIVTAFEIDDALRFYEMGADFVLYPTFISADYLDDLLTSKQLVRKRKRHIGEMKKLKELTI</sequence>
<dbReference type="Pfam" id="PF02254">
    <property type="entry name" value="TrkA_N"/>
    <property type="match status" value="1"/>
</dbReference>
<evidence type="ECO:0000256" key="6">
    <source>
        <dbReference type="ARBA" id="ARBA00023136"/>
    </source>
</evidence>
<gene>
    <name evidence="10" type="ORF">COW24_01545</name>
</gene>
<feature type="transmembrane region" description="Helical" evidence="7">
    <location>
        <begin position="119"/>
        <end position="139"/>
    </location>
</feature>
<evidence type="ECO:0000313" key="11">
    <source>
        <dbReference type="Proteomes" id="UP000230292"/>
    </source>
</evidence>
<feature type="transmembrane region" description="Helical" evidence="7">
    <location>
        <begin position="59"/>
        <end position="78"/>
    </location>
</feature>
<dbReference type="GO" id="GO:0015297">
    <property type="term" value="F:antiporter activity"/>
    <property type="evidence" value="ECO:0007669"/>
    <property type="project" value="InterPro"/>
</dbReference>
<dbReference type="GO" id="GO:1902600">
    <property type="term" value="P:proton transmembrane transport"/>
    <property type="evidence" value="ECO:0007669"/>
    <property type="project" value="InterPro"/>
</dbReference>
<dbReference type="Proteomes" id="UP000230292">
    <property type="component" value="Unassembled WGS sequence"/>
</dbReference>
<evidence type="ECO:0008006" key="12">
    <source>
        <dbReference type="Google" id="ProtNLM"/>
    </source>
</evidence>
<feature type="transmembrane region" description="Helical" evidence="7">
    <location>
        <begin position="271"/>
        <end position="289"/>
    </location>
</feature>
<evidence type="ECO:0000259" key="8">
    <source>
        <dbReference type="Pfam" id="PF00999"/>
    </source>
</evidence>
<accession>A0A2M7H4H2</accession>
<feature type="transmembrane region" description="Helical" evidence="7">
    <location>
        <begin position="6"/>
        <end position="28"/>
    </location>
</feature>
<feature type="transmembrane region" description="Helical" evidence="7">
    <location>
        <begin position="90"/>
        <end position="113"/>
    </location>
</feature>
<comment type="similarity">
    <text evidence="2">Belongs to the monovalent cation:proton antiporter 2 (CPA2) transporter (TC 2.A.37) family.</text>
</comment>
<keyword evidence="4 7" id="KW-0812">Transmembrane</keyword>
<dbReference type="InterPro" id="IPR036291">
    <property type="entry name" value="NAD(P)-bd_dom_sf"/>
</dbReference>
<feature type="transmembrane region" description="Helical" evidence="7">
    <location>
        <begin position="333"/>
        <end position="353"/>
    </location>
</feature>
<dbReference type="SUPFAM" id="SSF51735">
    <property type="entry name" value="NAD(P)-binding Rossmann-fold domains"/>
    <property type="match status" value="1"/>
</dbReference>
<comment type="subcellular location">
    <subcellularLocation>
        <location evidence="1">Membrane</location>
        <topology evidence="1">Multi-pass membrane protein</topology>
    </subcellularLocation>
</comment>
<dbReference type="PANTHER" id="PTHR42751">
    <property type="entry name" value="SODIUM/HYDROGEN EXCHANGER FAMILY/TRKA DOMAIN PROTEIN"/>
    <property type="match status" value="1"/>
</dbReference>
<evidence type="ECO:0000256" key="3">
    <source>
        <dbReference type="ARBA" id="ARBA00022448"/>
    </source>
</evidence>
<feature type="transmembrane region" description="Helical" evidence="7">
    <location>
        <begin position="220"/>
        <end position="240"/>
    </location>
</feature>
<dbReference type="InterPro" id="IPR006153">
    <property type="entry name" value="Cation/H_exchanger_TM"/>
</dbReference>
<dbReference type="GO" id="GO:0006813">
    <property type="term" value="P:potassium ion transport"/>
    <property type="evidence" value="ECO:0007669"/>
    <property type="project" value="InterPro"/>
</dbReference>
<keyword evidence="3" id="KW-0813">Transport</keyword>
<feature type="transmembrane region" description="Helical" evidence="7">
    <location>
        <begin position="35"/>
        <end position="53"/>
    </location>
</feature>
<feature type="domain" description="RCK N-terminal" evidence="9">
    <location>
        <begin position="416"/>
        <end position="530"/>
    </location>
</feature>
<dbReference type="Gene3D" id="1.20.1530.20">
    <property type="match status" value="1"/>
</dbReference>
<dbReference type="EMBL" id="PFGC01000020">
    <property type="protein sequence ID" value="PIW37125.1"/>
    <property type="molecule type" value="Genomic_DNA"/>
</dbReference>
<protein>
    <recommendedName>
        <fullName evidence="12">Sodium:proton exchanger</fullName>
    </recommendedName>
</protein>
<feature type="transmembrane region" description="Helical" evidence="7">
    <location>
        <begin position="246"/>
        <end position="264"/>
    </location>
</feature>
<evidence type="ECO:0000256" key="7">
    <source>
        <dbReference type="SAM" id="Phobius"/>
    </source>
</evidence>
<evidence type="ECO:0000313" key="10">
    <source>
        <dbReference type="EMBL" id="PIW37125.1"/>
    </source>
</evidence>
<evidence type="ECO:0000256" key="5">
    <source>
        <dbReference type="ARBA" id="ARBA00022989"/>
    </source>
</evidence>
<proteinExistence type="inferred from homology"/>
<dbReference type="AlphaFoldDB" id="A0A2M7H4H2"/>
<dbReference type="PANTHER" id="PTHR42751:SF3">
    <property type="entry name" value="SODIUM_GLUTAMATE SYMPORTER"/>
    <property type="match status" value="1"/>
</dbReference>
<evidence type="ECO:0000256" key="2">
    <source>
        <dbReference type="ARBA" id="ARBA00005551"/>
    </source>
</evidence>
<keyword evidence="6 7" id="KW-0472">Membrane</keyword>
<feature type="transmembrane region" description="Helical" evidence="7">
    <location>
        <begin position="359"/>
        <end position="378"/>
    </location>
</feature>